<evidence type="ECO:0000313" key="1">
    <source>
        <dbReference type="EMBL" id="CAG8843714.1"/>
    </source>
</evidence>
<organism evidence="1 2">
    <name type="scientific">Gigaspora margarita</name>
    <dbReference type="NCBI Taxonomy" id="4874"/>
    <lineage>
        <taxon>Eukaryota</taxon>
        <taxon>Fungi</taxon>
        <taxon>Fungi incertae sedis</taxon>
        <taxon>Mucoromycota</taxon>
        <taxon>Glomeromycotina</taxon>
        <taxon>Glomeromycetes</taxon>
        <taxon>Diversisporales</taxon>
        <taxon>Gigasporaceae</taxon>
        <taxon>Gigaspora</taxon>
    </lineage>
</organism>
<proteinExistence type="predicted"/>
<gene>
    <name evidence="1" type="ORF">GMARGA_LOCUS36691</name>
</gene>
<name>A0ABN7WZ86_GIGMA</name>
<reference evidence="1 2" key="1">
    <citation type="submission" date="2021-06" db="EMBL/GenBank/DDBJ databases">
        <authorList>
            <person name="Kallberg Y."/>
            <person name="Tangrot J."/>
            <person name="Rosling A."/>
        </authorList>
    </citation>
    <scope>NUCLEOTIDE SEQUENCE [LARGE SCALE GENOMIC DNA]</scope>
    <source>
        <strain evidence="1 2">120-4 pot B 10/14</strain>
    </source>
</reference>
<accession>A0ABN7WZ86</accession>
<dbReference type="EMBL" id="CAJVQB010073342">
    <property type="protein sequence ID" value="CAG8843714.1"/>
    <property type="molecule type" value="Genomic_DNA"/>
</dbReference>
<protein>
    <submittedName>
        <fullName evidence="1">42372_t:CDS:1</fullName>
    </submittedName>
</protein>
<dbReference type="Proteomes" id="UP000789901">
    <property type="component" value="Unassembled WGS sequence"/>
</dbReference>
<keyword evidence="2" id="KW-1185">Reference proteome</keyword>
<feature type="non-terminal residue" evidence="1">
    <location>
        <position position="1"/>
    </location>
</feature>
<sequence length="95" mass="11002">AVTAREKLVQYYSKTNATVMLCTVLNPQKKFHYYVRKEFPNDEIKGTKAFISGNTIKSHTQSILDDNFEKNEENTDELDRYILEKLASKEINVLA</sequence>
<evidence type="ECO:0000313" key="2">
    <source>
        <dbReference type="Proteomes" id="UP000789901"/>
    </source>
</evidence>
<comment type="caution">
    <text evidence="1">The sequence shown here is derived from an EMBL/GenBank/DDBJ whole genome shotgun (WGS) entry which is preliminary data.</text>
</comment>